<dbReference type="Proteomes" id="UP000053825">
    <property type="component" value="Unassembled WGS sequence"/>
</dbReference>
<proteinExistence type="predicted"/>
<evidence type="ECO:0000313" key="3">
    <source>
        <dbReference type="Proteomes" id="UP000053825"/>
    </source>
</evidence>
<keyword evidence="3" id="KW-1185">Reference proteome</keyword>
<gene>
    <name evidence="2" type="ORF">WH47_02242</name>
</gene>
<reference evidence="2 3" key="1">
    <citation type="submission" date="2015-07" db="EMBL/GenBank/DDBJ databases">
        <title>The genome of Habropoda laboriosa.</title>
        <authorList>
            <person name="Pan H."/>
            <person name="Kapheim K."/>
        </authorList>
    </citation>
    <scope>NUCLEOTIDE SEQUENCE [LARGE SCALE GENOMIC DNA]</scope>
    <source>
        <strain evidence="2">0110345459</strain>
    </source>
</reference>
<evidence type="ECO:0000313" key="2">
    <source>
        <dbReference type="EMBL" id="KOC64079.1"/>
    </source>
</evidence>
<dbReference type="EMBL" id="KQ414676">
    <property type="protein sequence ID" value="KOC64079.1"/>
    <property type="molecule type" value="Genomic_DNA"/>
</dbReference>
<dbReference type="AlphaFoldDB" id="A0A0L7QZM7"/>
<organism evidence="2 3">
    <name type="scientific">Habropoda laboriosa</name>
    <dbReference type="NCBI Taxonomy" id="597456"/>
    <lineage>
        <taxon>Eukaryota</taxon>
        <taxon>Metazoa</taxon>
        <taxon>Ecdysozoa</taxon>
        <taxon>Arthropoda</taxon>
        <taxon>Hexapoda</taxon>
        <taxon>Insecta</taxon>
        <taxon>Pterygota</taxon>
        <taxon>Neoptera</taxon>
        <taxon>Endopterygota</taxon>
        <taxon>Hymenoptera</taxon>
        <taxon>Apocrita</taxon>
        <taxon>Aculeata</taxon>
        <taxon>Apoidea</taxon>
        <taxon>Anthophila</taxon>
        <taxon>Apidae</taxon>
        <taxon>Habropoda</taxon>
    </lineage>
</organism>
<sequence>VLPAAKSCGSVGKLGDRERPEGATASNGDVRSSWREEKGGERERRESGEANERLPEPDIISPPPSSCPVIRNPAAPTAHLFMWHFFSHPASLRLSLSPSLSVSLLCRCLFRGHRLCHPLPGTLPSNAFLSFVRDLNDPRVYVREVTLTDFSQIRPNYLSFFGSYKDWYSR</sequence>
<name>A0A0L7QZM7_9HYME</name>
<accession>A0A0L7QZM7</accession>
<evidence type="ECO:0000256" key="1">
    <source>
        <dbReference type="SAM" id="MobiDB-lite"/>
    </source>
</evidence>
<protein>
    <submittedName>
        <fullName evidence="2">Uncharacterized protein</fullName>
    </submittedName>
</protein>
<feature type="non-terminal residue" evidence="2">
    <location>
        <position position="1"/>
    </location>
</feature>
<feature type="region of interest" description="Disordered" evidence="1">
    <location>
        <begin position="1"/>
        <end position="65"/>
    </location>
</feature>
<feature type="compositionally biased region" description="Basic and acidic residues" evidence="1">
    <location>
        <begin position="32"/>
        <end position="56"/>
    </location>
</feature>